<feature type="compositionally biased region" description="Basic and acidic residues" evidence="8">
    <location>
        <begin position="1"/>
        <end position="11"/>
    </location>
</feature>
<dbReference type="AlphaFoldDB" id="A0A930W2C3"/>
<evidence type="ECO:0000256" key="4">
    <source>
        <dbReference type="ARBA" id="ARBA00022692"/>
    </source>
</evidence>
<comment type="subcellular location">
    <subcellularLocation>
        <location evidence="1 7">Cell membrane</location>
        <topology evidence="1 7">Multi-pass membrane protein</topology>
    </subcellularLocation>
</comment>
<dbReference type="InterPro" id="IPR000515">
    <property type="entry name" value="MetI-like"/>
</dbReference>
<evidence type="ECO:0000313" key="10">
    <source>
        <dbReference type="EMBL" id="MBF4809183.1"/>
    </source>
</evidence>
<protein>
    <submittedName>
        <fullName evidence="10">ABC transporter permease subunit</fullName>
    </submittedName>
</protein>
<dbReference type="InterPro" id="IPR035906">
    <property type="entry name" value="MetI-like_sf"/>
</dbReference>
<evidence type="ECO:0000256" key="2">
    <source>
        <dbReference type="ARBA" id="ARBA00022448"/>
    </source>
</evidence>
<keyword evidence="2 7" id="KW-0813">Transport</keyword>
<feature type="transmembrane region" description="Helical" evidence="7">
    <location>
        <begin position="105"/>
        <end position="135"/>
    </location>
</feature>
<dbReference type="PANTHER" id="PTHR30151:SF0">
    <property type="entry name" value="ABC TRANSPORTER PERMEASE PROTEIN MJ0413-RELATED"/>
    <property type="match status" value="1"/>
</dbReference>
<organism evidence="10 11">
    <name type="scientific">Lancefieldella parvula</name>
    <dbReference type="NCBI Taxonomy" id="1382"/>
    <lineage>
        <taxon>Bacteria</taxon>
        <taxon>Bacillati</taxon>
        <taxon>Actinomycetota</taxon>
        <taxon>Coriobacteriia</taxon>
        <taxon>Coriobacteriales</taxon>
        <taxon>Atopobiaceae</taxon>
        <taxon>Lancefieldella</taxon>
    </lineage>
</organism>
<feature type="compositionally biased region" description="Low complexity" evidence="8">
    <location>
        <begin position="33"/>
        <end position="44"/>
    </location>
</feature>
<dbReference type="Pfam" id="PF00528">
    <property type="entry name" value="BPD_transp_1"/>
    <property type="match status" value="1"/>
</dbReference>
<feature type="transmembrane region" description="Helical" evidence="7">
    <location>
        <begin position="59"/>
        <end position="80"/>
    </location>
</feature>
<keyword evidence="6 7" id="KW-0472">Membrane</keyword>
<dbReference type="Proteomes" id="UP000772566">
    <property type="component" value="Unassembled WGS sequence"/>
</dbReference>
<dbReference type="GO" id="GO:0005886">
    <property type="term" value="C:plasma membrane"/>
    <property type="evidence" value="ECO:0007669"/>
    <property type="project" value="UniProtKB-SubCell"/>
</dbReference>
<evidence type="ECO:0000256" key="6">
    <source>
        <dbReference type="ARBA" id="ARBA00023136"/>
    </source>
</evidence>
<feature type="domain" description="ABC transmembrane type-1" evidence="9">
    <location>
        <begin position="109"/>
        <end position="289"/>
    </location>
</feature>
<proteinExistence type="inferred from homology"/>
<reference evidence="10" key="1">
    <citation type="submission" date="2020-04" db="EMBL/GenBank/DDBJ databases">
        <title>Deep metagenomics examines the oral microbiome during advanced dental caries in children, revealing novel taxa and co-occurrences with host molecules.</title>
        <authorList>
            <person name="Baker J.L."/>
            <person name="Morton J.T."/>
            <person name="Dinis M."/>
            <person name="Alvarez R."/>
            <person name="Tran N.C."/>
            <person name="Knight R."/>
            <person name="Edlund A."/>
        </authorList>
    </citation>
    <scope>NUCLEOTIDE SEQUENCE</scope>
    <source>
        <strain evidence="10">JCVI_22A_bin.2</strain>
    </source>
</reference>
<dbReference type="SUPFAM" id="SSF161098">
    <property type="entry name" value="MetI-like"/>
    <property type="match status" value="1"/>
</dbReference>
<evidence type="ECO:0000256" key="1">
    <source>
        <dbReference type="ARBA" id="ARBA00004651"/>
    </source>
</evidence>
<dbReference type="PROSITE" id="PS50928">
    <property type="entry name" value="ABC_TM1"/>
    <property type="match status" value="1"/>
</dbReference>
<evidence type="ECO:0000256" key="7">
    <source>
        <dbReference type="RuleBase" id="RU363032"/>
    </source>
</evidence>
<feature type="transmembrane region" description="Helical" evidence="7">
    <location>
        <begin position="264"/>
        <end position="285"/>
    </location>
</feature>
<name>A0A930W2C3_9ACTN</name>
<evidence type="ECO:0000259" key="9">
    <source>
        <dbReference type="PROSITE" id="PS50928"/>
    </source>
</evidence>
<dbReference type="GO" id="GO:0055085">
    <property type="term" value="P:transmembrane transport"/>
    <property type="evidence" value="ECO:0007669"/>
    <property type="project" value="InterPro"/>
</dbReference>
<keyword evidence="3" id="KW-1003">Cell membrane</keyword>
<evidence type="ECO:0000256" key="5">
    <source>
        <dbReference type="ARBA" id="ARBA00022989"/>
    </source>
</evidence>
<evidence type="ECO:0000313" key="11">
    <source>
        <dbReference type="Proteomes" id="UP000772566"/>
    </source>
</evidence>
<feature type="transmembrane region" description="Helical" evidence="7">
    <location>
        <begin position="172"/>
        <end position="194"/>
    </location>
</feature>
<dbReference type="CDD" id="cd06261">
    <property type="entry name" value="TM_PBP2"/>
    <property type="match status" value="1"/>
</dbReference>
<comment type="caution">
    <text evidence="10">The sequence shown here is derived from an EMBL/GenBank/DDBJ whole genome shotgun (WGS) entry which is preliminary data.</text>
</comment>
<evidence type="ECO:0000256" key="8">
    <source>
        <dbReference type="SAM" id="MobiDB-lite"/>
    </source>
</evidence>
<evidence type="ECO:0000256" key="3">
    <source>
        <dbReference type="ARBA" id="ARBA00022475"/>
    </source>
</evidence>
<gene>
    <name evidence="10" type="ORF">HXK23_03030</name>
</gene>
<dbReference type="PANTHER" id="PTHR30151">
    <property type="entry name" value="ALKANE SULFONATE ABC TRANSPORTER-RELATED, MEMBRANE SUBUNIT"/>
    <property type="match status" value="1"/>
</dbReference>
<comment type="similarity">
    <text evidence="7">Belongs to the binding-protein-dependent transport system permease family.</text>
</comment>
<keyword evidence="4 7" id="KW-0812">Transmembrane</keyword>
<feature type="region of interest" description="Disordered" evidence="8">
    <location>
        <begin position="1"/>
        <end position="49"/>
    </location>
</feature>
<sequence length="305" mass="33309">MAHNPHIKDSISARGGAEKGSASADFSVEKNDQAQSAGQTQGSGRVQGKPTVRKVASSWGARLGALVFWLVMWQIAAGVINQDIVLTSPIQTIQTLFSLAQLREFWVSIGLSLLRIFAGGALAFTVGSLLAFLSFKYKLIKILFEPLISTIKSIPVASFVILLLIWVRTPYLSISISFLMALPIIYITVLEGLLSTDQQLIEMADVYQIHGWQRIKAIYLSQLMPSLKTATSLAMGFCWKSGIAAEVIGLPTFSIGEHLYNAKVYLDTPALFAWTLVVIVMSALGEKIVMRLVSWAAARLEKSCS</sequence>
<dbReference type="EMBL" id="JABZGT010000143">
    <property type="protein sequence ID" value="MBF4809183.1"/>
    <property type="molecule type" value="Genomic_DNA"/>
</dbReference>
<dbReference type="Gene3D" id="1.10.3720.10">
    <property type="entry name" value="MetI-like"/>
    <property type="match status" value="1"/>
</dbReference>
<accession>A0A930W2C3</accession>
<feature type="transmembrane region" description="Helical" evidence="7">
    <location>
        <begin position="147"/>
        <end position="166"/>
    </location>
</feature>
<keyword evidence="5 7" id="KW-1133">Transmembrane helix</keyword>